<evidence type="ECO:0000313" key="6">
    <source>
        <dbReference type="Proteomes" id="UP000093918"/>
    </source>
</evidence>
<dbReference type="Proteomes" id="UP000093918">
    <property type="component" value="Unassembled WGS sequence"/>
</dbReference>
<proteinExistence type="inferred from homology"/>
<evidence type="ECO:0000256" key="1">
    <source>
        <dbReference type="ARBA" id="ARBA00008520"/>
    </source>
</evidence>
<sequence>MRRIRGIGAVAFVGIAAVALAGCQQGSANDSGGDGDVVTLQFQSLSDQPATQAAISEIVDAWNAEHDDVQVKIIQAGWDGTYDKLITQFSGGTAPDIIHFEASSIVSFAADGYLADLTDLIDPELKSDISDGIWESVTHDGQIVAYPSTLQSYMAFANADLLAEAGVEVPTGATMTWDQLQEIARATTTADHYGLGWGLGSPTATMMSLSMGFDGGYFDGEGDDVTIEVGDDELAVPERIHEMAYTDRSIDPTSLTQSGSDVLPSFYGGKVALTVQGSFQATNIAADAPEGLNWVALPPLEGSAGAIQAANPQTYSVNIDSEHVEESAEFLNFFMDGENLAKIAYADALIPSSGAARTQVAELAGDDAAWKQVLASGEGLEGPPFLKVSKYTEWKDTIATPAFQQYLANQIDRDQLAAQLSDGWTDVAG</sequence>
<keyword evidence="6" id="KW-1185">Reference proteome</keyword>
<dbReference type="EMBL" id="LZEM01000004">
    <property type="protein sequence ID" value="OAZ44621.1"/>
    <property type="molecule type" value="Genomic_DNA"/>
</dbReference>
<gene>
    <name evidence="5" type="ORF">A9Z40_12085</name>
</gene>
<dbReference type="PANTHER" id="PTHR30061:SF50">
    <property type="entry name" value="MALTOSE_MALTODEXTRIN-BINDING PERIPLASMIC PROTEIN"/>
    <property type="match status" value="1"/>
</dbReference>
<evidence type="ECO:0000256" key="2">
    <source>
        <dbReference type="ARBA" id="ARBA00022448"/>
    </source>
</evidence>
<evidence type="ECO:0000256" key="3">
    <source>
        <dbReference type="ARBA" id="ARBA00022729"/>
    </source>
</evidence>
<accession>A0ABX2WMR7</accession>
<evidence type="ECO:0000256" key="4">
    <source>
        <dbReference type="SAM" id="SignalP"/>
    </source>
</evidence>
<dbReference type="SUPFAM" id="SSF53850">
    <property type="entry name" value="Periplasmic binding protein-like II"/>
    <property type="match status" value="1"/>
</dbReference>
<protein>
    <recommendedName>
        <fullName evidence="7">Sugar ABC transporter substrate-binding protein</fullName>
    </recommendedName>
</protein>
<dbReference type="PANTHER" id="PTHR30061">
    <property type="entry name" value="MALTOSE-BINDING PERIPLASMIC PROTEIN"/>
    <property type="match status" value="1"/>
</dbReference>
<evidence type="ECO:0008006" key="7">
    <source>
        <dbReference type="Google" id="ProtNLM"/>
    </source>
</evidence>
<keyword evidence="2" id="KW-0813">Transport</keyword>
<organism evidence="5 6">
    <name type="scientific">Microbacterium arborescens</name>
    <dbReference type="NCBI Taxonomy" id="33883"/>
    <lineage>
        <taxon>Bacteria</taxon>
        <taxon>Bacillati</taxon>
        <taxon>Actinomycetota</taxon>
        <taxon>Actinomycetes</taxon>
        <taxon>Micrococcales</taxon>
        <taxon>Microbacteriaceae</taxon>
        <taxon>Microbacterium</taxon>
    </lineage>
</organism>
<feature type="chain" id="PRO_5046325766" description="Sugar ABC transporter substrate-binding protein" evidence="4">
    <location>
        <begin position="22"/>
        <end position="429"/>
    </location>
</feature>
<comment type="similarity">
    <text evidence="1">Belongs to the bacterial solute-binding protein 1 family.</text>
</comment>
<dbReference type="Pfam" id="PF01547">
    <property type="entry name" value="SBP_bac_1"/>
    <property type="match status" value="1"/>
</dbReference>
<evidence type="ECO:0000313" key="5">
    <source>
        <dbReference type="EMBL" id="OAZ44621.1"/>
    </source>
</evidence>
<dbReference type="CDD" id="cd13585">
    <property type="entry name" value="PBP2_TMBP_like"/>
    <property type="match status" value="1"/>
</dbReference>
<dbReference type="Gene3D" id="3.40.190.10">
    <property type="entry name" value="Periplasmic binding protein-like II"/>
    <property type="match status" value="1"/>
</dbReference>
<dbReference type="InterPro" id="IPR006059">
    <property type="entry name" value="SBP"/>
</dbReference>
<dbReference type="RefSeq" id="WP_064955304.1">
    <property type="nucleotide sequence ID" value="NZ_LZEM01000004.1"/>
</dbReference>
<keyword evidence="3 4" id="KW-0732">Signal</keyword>
<reference evidence="6" key="1">
    <citation type="submission" date="2016-06" db="EMBL/GenBank/DDBJ databases">
        <title>Genome sequencing of cellulolytic organisms.</title>
        <authorList>
            <person name="Bohra V."/>
            <person name="Dafale N.A."/>
            <person name="Purohit H.J."/>
        </authorList>
    </citation>
    <scope>NUCLEOTIDE SEQUENCE [LARGE SCALE GENOMIC DNA]</scope>
    <source>
        <strain evidence="6">ND21</strain>
    </source>
</reference>
<feature type="signal peptide" evidence="4">
    <location>
        <begin position="1"/>
        <end position="21"/>
    </location>
</feature>
<name>A0ABX2WMR7_9MICO</name>
<comment type="caution">
    <text evidence="5">The sequence shown here is derived from an EMBL/GenBank/DDBJ whole genome shotgun (WGS) entry which is preliminary data.</text>
</comment>
<dbReference type="PROSITE" id="PS51257">
    <property type="entry name" value="PROKAR_LIPOPROTEIN"/>
    <property type="match status" value="1"/>
</dbReference>